<protein>
    <submittedName>
        <fullName evidence="4">GCN5 family acetyltransferase</fullName>
    </submittedName>
</protein>
<organism evidence="4 5">
    <name type="scientific">Deinococcus aerophilus</name>
    <dbReference type="NCBI Taxonomy" id="522488"/>
    <lineage>
        <taxon>Bacteria</taxon>
        <taxon>Thermotogati</taxon>
        <taxon>Deinococcota</taxon>
        <taxon>Deinococci</taxon>
        <taxon>Deinococcales</taxon>
        <taxon>Deinococcaceae</taxon>
        <taxon>Deinococcus</taxon>
    </lineage>
</organism>
<dbReference type="EMBL" id="BMOM01000044">
    <property type="protein sequence ID" value="GGM20728.1"/>
    <property type="molecule type" value="Genomic_DNA"/>
</dbReference>
<evidence type="ECO:0000256" key="1">
    <source>
        <dbReference type="ARBA" id="ARBA00022679"/>
    </source>
</evidence>
<dbReference type="InterPro" id="IPR050832">
    <property type="entry name" value="Bact_Acetyltransf"/>
</dbReference>
<evidence type="ECO:0000313" key="5">
    <source>
        <dbReference type="Proteomes" id="UP000661918"/>
    </source>
</evidence>
<proteinExistence type="predicted"/>
<dbReference type="SUPFAM" id="SSF55729">
    <property type="entry name" value="Acyl-CoA N-acyltransferases (Nat)"/>
    <property type="match status" value="2"/>
</dbReference>
<dbReference type="RefSeq" id="WP_188905254.1">
    <property type="nucleotide sequence ID" value="NZ_BMOM01000044.1"/>
</dbReference>
<keyword evidence="2" id="KW-0012">Acyltransferase</keyword>
<evidence type="ECO:0000259" key="3">
    <source>
        <dbReference type="PROSITE" id="PS51186"/>
    </source>
</evidence>
<dbReference type="Pfam" id="PF00583">
    <property type="entry name" value="Acetyltransf_1"/>
    <property type="match status" value="2"/>
</dbReference>
<comment type="caution">
    <text evidence="4">The sequence shown here is derived from an EMBL/GenBank/DDBJ whole genome shotgun (WGS) entry which is preliminary data.</text>
</comment>
<dbReference type="CDD" id="cd04301">
    <property type="entry name" value="NAT_SF"/>
    <property type="match status" value="2"/>
</dbReference>
<keyword evidence="5" id="KW-1185">Reference proteome</keyword>
<evidence type="ECO:0000256" key="2">
    <source>
        <dbReference type="ARBA" id="ARBA00023315"/>
    </source>
</evidence>
<name>A0ABQ2H022_9DEIO</name>
<reference evidence="5" key="1">
    <citation type="journal article" date="2019" name="Int. J. Syst. Evol. Microbiol.">
        <title>The Global Catalogue of Microorganisms (GCM) 10K type strain sequencing project: providing services to taxonomists for standard genome sequencing and annotation.</title>
        <authorList>
            <consortium name="The Broad Institute Genomics Platform"/>
            <consortium name="The Broad Institute Genome Sequencing Center for Infectious Disease"/>
            <person name="Wu L."/>
            <person name="Ma J."/>
        </authorList>
    </citation>
    <scope>NUCLEOTIDE SEQUENCE [LARGE SCALE GENOMIC DNA]</scope>
    <source>
        <strain evidence="5">JCM 15443</strain>
    </source>
</reference>
<dbReference type="Gene3D" id="3.40.630.30">
    <property type="match status" value="1"/>
</dbReference>
<evidence type="ECO:0000313" key="4">
    <source>
        <dbReference type="EMBL" id="GGM20728.1"/>
    </source>
</evidence>
<dbReference type="InterPro" id="IPR016181">
    <property type="entry name" value="Acyl_CoA_acyltransferase"/>
</dbReference>
<gene>
    <name evidence="4" type="ORF">GCM10010841_30930</name>
</gene>
<dbReference type="PANTHER" id="PTHR43877:SF6">
    <property type="entry name" value="GCN5-RELATED N-ACETYLTRANSFERASE"/>
    <property type="match status" value="1"/>
</dbReference>
<keyword evidence="1" id="KW-0808">Transferase</keyword>
<feature type="domain" description="N-acetyltransferase" evidence="3">
    <location>
        <begin position="3"/>
        <end position="159"/>
    </location>
</feature>
<sequence length="320" mass="34734">MNLTVRPIRQDEWNAAARILTLARPHEPWSAQELRQRQREQTAWGYTAGVLVAHAGETVQGVAAYSQNPGAYHPHRFVLELAVSPERQGQGVGRALWSALHGTLREHSAQEVRILAREDHPVAPGFLIRRGFVADKRYFTSALDVTTFEDAPYRALPAQLAAQGIFLHSLATLREAGTPDLEARLHALMSEARVDVPRADPATPLSFEVFMDAVLGDSGLLPGAYLVAEHAGEYIGQTALFRSPVSPELFTGLTGVARAWRGRGVATALKVAAIGAARALGAATIRTDNASDNAPMLHLNDRLGFVRDPATVSYLRRSSS</sequence>
<dbReference type="PROSITE" id="PS51186">
    <property type="entry name" value="GNAT"/>
    <property type="match status" value="2"/>
</dbReference>
<dbReference type="Proteomes" id="UP000661918">
    <property type="component" value="Unassembled WGS sequence"/>
</dbReference>
<accession>A0ABQ2H022</accession>
<dbReference type="PANTHER" id="PTHR43877">
    <property type="entry name" value="AMINOALKYLPHOSPHONATE N-ACETYLTRANSFERASE-RELATED-RELATED"/>
    <property type="match status" value="1"/>
</dbReference>
<dbReference type="InterPro" id="IPR000182">
    <property type="entry name" value="GNAT_dom"/>
</dbReference>
<feature type="domain" description="N-acetyltransferase" evidence="3">
    <location>
        <begin position="171"/>
        <end position="320"/>
    </location>
</feature>